<proteinExistence type="predicted"/>
<dbReference type="InterPro" id="IPR028098">
    <property type="entry name" value="Glyco_trans_4-like_N"/>
</dbReference>
<evidence type="ECO:0000259" key="2">
    <source>
        <dbReference type="Pfam" id="PF13439"/>
    </source>
</evidence>
<accession>A0ABP7MHP9</accession>
<feature type="compositionally biased region" description="Basic residues" evidence="1">
    <location>
        <begin position="413"/>
        <end position="426"/>
    </location>
</feature>
<organism evidence="3 4">
    <name type="scientific">Luteimonas lutimaris</name>
    <dbReference type="NCBI Taxonomy" id="698645"/>
    <lineage>
        <taxon>Bacteria</taxon>
        <taxon>Pseudomonadati</taxon>
        <taxon>Pseudomonadota</taxon>
        <taxon>Gammaproteobacteria</taxon>
        <taxon>Lysobacterales</taxon>
        <taxon>Lysobacteraceae</taxon>
        <taxon>Luteimonas</taxon>
    </lineage>
</organism>
<dbReference type="Pfam" id="PF13692">
    <property type="entry name" value="Glyco_trans_1_4"/>
    <property type="match status" value="1"/>
</dbReference>
<dbReference type="Proteomes" id="UP001501727">
    <property type="component" value="Unassembled WGS sequence"/>
</dbReference>
<evidence type="ECO:0000256" key="1">
    <source>
        <dbReference type="SAM" id="MobiDB-lite"/>
    </source>
</evidence>
<dbReference type="Gene3D" id="3.40.50.2000">
    <property type="entry name" value="Glycogen Phosphorylase B"/>
    <property type="match status" value="2"/>
</dbReference>
<dbReference type="CDD" id="cd03801">
    <property type="entry name" value="GT4_PimA-like"/>
    <property type="match status" value="1"/>
</dbReference>
<feature type="region of interest" description="Disordered" evidence="1">
    <location>
        <begin position="400"/>
        <end position="433"/>
    </location>
</feature>
<evidence type="ECO:0000313" key="3">
    <source>
        <dbReference type="EMBL" id="GAA3923171.1"/>
    </source>
</evidence>
<protein>
    <submittedName>
        <fullName evidence="3">Glycosyltransferase family 4 protein</fullName>
    </submittedName>
</protein>
<dbReference type="RefSeq" id="WP_344759465.1">
    <property type="nucleotide sequence ID" value="NZ_BAAAZU010000006.1"/>
</dbReference>
<dbReference type="PANTHER" id="PTHR12526">
    <property type="entry name" value="GLYCOSYLTRANSFERASE"/>
    <property type="match status" value="1"/>
</dbReference>
<sequence>MARILFVTSRLPFPPKEGHQLRSWHLLRALASQHEVILLSFLRRDDDASAIASMPVRLAGVETFPIESEQSRLALLMALLRGSFGAEPFVAAKYASQAMRARIAALAGTVDAVHFDMLPLMRYADAVPASVPVVYNAHNVEHQLLDTRMRIHPNRLARLFLRRQLPLLRAFERDACRRARLVLACSGTDAQLLRPLAPGVRVAIVPNGVDLEANVPARAPGSRARLVFVGQMGWFPNRDGVEWFLREVFPRILIMRPDAEFMLVGKHDGLPIPADVASHVTLAGFVPDLRPAVHSASVYVVPLRAGSGTRLKVLEAMALGKAIVTTTIGSEGIVLRHGQSALYADDAAGFADAVVSLLESPALRERLAGAARSCAERHYGWQSIGSDLLAFYEPLLPAPAPPTPAAATPKPARLARRKSRARRRQAAHSIDPG</sequence>
<dbReference type="SUPFAM" id="SSF53756">
    <property type="entry name" value="UDP-Glycosyltransferase/glycogen phosphorylase"/>
    <property type="match status" value="1"/>
</dbReference>
<name>A0ABP7MHP9_9GAMM</name>
<dbReference type="PANTHER" id="PTHR12526:SF600">
    <property type="entry name" value="GLYCOSYL TRANSFERASE GROUP 1"/>
    <property type="match status" value="1"/>
</dbReference>
<comment type="caution">
    <text evidence="3">The sequence shown here is derived from an EMBL/GenBank/DDBJ whole genome shotgun (WGS) entry which is preliminary data.</text>
</comment>
<reference evidence="4" key="1">
    <citation type="journal article" date="2019" name="Int. J. Syst. Evol. Microbiol.">
        <title>The Global Catalogue of Microorganisms (GCM) 10K type strain sequencing project: providing services to taxonomists for standard genome sequencing and annotation.</title>
        <authorList>
            <consortium name="The Broad Institute Genomics Platform"/>
            <consortium name="The Broad Institute Genome Sequencing Center for Infectious Disease"/>
            <person name="Wu L."/>
            <person name="Ma J."/>
        </authorList>
    </citation>
    <scope>NUCLEOTIDE SEQUENCE [LARGE SCALE GENOMIC DNA]</scope>
    <source>
        <strain evidence="4">JCM 16916</strain>
    </source>
</reference>
<dbReference type="EMBL" id="BAAAZU010000006">
    <property type="protein sequence ID" value="GAA3923171.1"/>
    <property type="molecule type" value="Genomic_DNA"/>
</dbReference>
<dbReference type="Pfam" id="PF13439">
    <property type="entry name" value="Glyco_transf_4"/>
    <property type="match status" value="1"/>
</dbReference>
<feature type="domain" description="Glycosyltransferase subfamily 4-like N-terminal" evidence="2">
    <location>
        <begin position="24"/>
        <end position="212"/>
    </location>
</feature>
<gene>
    <name evidence="3" type="ORF">GCM10022229_16280</name>
</gene>
<evidence type="ECO:0000313" key="4">
    <source>
        <dbReference type="Proteomes" id="UP001501727"/>
    </source>
</evidence>
<keyword evidence="4" id="KW-1185">Reference proteome</keyword>